<dbReference type="PANTHER" id="PTHR12994:SF17">
    <property type="entry name" value="LD30995P"/>
    <property type="match status" value="1"/>
</dbReference>
<feature type="transmembrane region" description="Helical" evidence="3">
    <location>
        <begin position="1059"/>
        <end position="1084"/>
    </location>
</feature>
<feature type="domain" description="C2" evidence="6">
    <location>
        <begin position="847"/>
        <end position="964"/>
    </location>
</feature>
<keyword evidence="3" id="KW-1133">Transmembrane helix</keyword>
<evidence type="ECO:0000313" key="7">
    <source>
        <dbReference type="EMBL" id="EER08584.1"/>
    </source>
</evidence>
<evidence type="ECO:0000313" key="8">
    <source>
        <dbReference type="Proteomes" id="UP000007800"/>
    </source>
</evidence>
<dbReference type="GO" id="GO:0006508">
    <property type="term" value="P:proteolysis"/>
    <property type="evidence" value="ECO:0007669"/>
    <property type="project" value="InterPro"/>
</dbReference>
<dbReference type="InterPro" id="IPR000008">
    <property type="entry name" value="C2_dom"/>
</dbReference>
<dbReference type="GO" id="GO:0070004">
    <property type="term" value="F:cysteine-type exopeptidase activity"/>
    <property type="evidence" value="ECO:0007669"/>
    <property type="project" value="InterPro"/>
</dbReference>
<dbReference type="EMBL" id="GG678922">
    <property type="protein sequence ID" value="EER08584.1"/>
    <property type="molecule type" value="Genomic_DNA"/>
</dbReference>
<feature type="region of interest" description="Disordered" evidence="2">
    <location>
        <begin position="1122"/>
        <end position="1167"/>
    </location>
</feature>
<dbReference type="Gene3D" id="2.30.29.30">
    <property type="entry name" value="Pleckstrin-homology domain (PH domain)/Phosphotyrosine-binding domain (PTB)"/>
    <property type="match status" value="1"/>
</dbReference>
<feature type="transmembrane region" description="Helical" evidence="3">
    <location>
        <begin position="622"/>
        <end position="644"/>
    </location>
</feature>
<dbReference type="OrthoDB" id="417710at2759"/>
<dbReference type="Gene3D" id="1.10.1410.10">
    <property type="match status" value="1"/>
</dbReference>
<dbReference type="PROSITE" id="PS50003">
    <property type="entry name" value="PH_DOMAIN"/>
    <property type="match status" value="1"/>
</dbReference>
<dbReference type="InterPro" id="IPR011993">
    <property type="entry name" value="PH-like_dom_sf"/>
</dbReference>
<evidence type="ECO:0000256" key="1">
    <source>
        <dbReference type="ARBA" id="ARBA00005705"/>
    </source>
</evidence>
<dbReference type="PROSITE" id="PS50004">
    <property type="entry name" value="C2"/>
    <property type="match status" value="1"/>
</dbReference>
<dbReference type="SMART" id="SM00233">
    <property type="entry name" value="PH"/>
    <property type="match status" value="1"/>
</dbReference>
<dbReference type="SUPFAM" id="SSF49562">
    <property type="entry name" value="C2 domain (Calcium/lipid-binding domain, CaLB)"/>
    <property type="match status" value="1"/>
</dbReference>
<evidence type="ECO:0000259" key="5">
    <source>
        <dbReference type="PROSITE" id="PS50003"/>
    </source>
</evidence>
<gene>
    <name evidence="7" type="ORF">Pmar_PMAR017637</name>
</gene>
<dbReference type="GO" id="GO:0016805">
    <property type="term" value="F:dipeptidase activity"/>
    <property type="evidence" value="ECO:0007669"/>
    <property type="project" value="InterPro"/>
</dbReference>
<keyword evidence="8" id="KW-1185">Reference proteome</keyword>
<dbReference type="PANTHER" id="PTHR12994">
    <property type="entry name" value="SECERNIN"/>
    <property type="match status" value="1"/>
</dbReference>
<dbReference type="InterPro" id="IPR035892">
    <property type="entry name" value="C2_domain_sf"/>
</dbReference>
<evidence type="ECO:0000256" key="3">
    <source>
        <dbReference type="SAM" id="Phobius"/>
    </source>
</evidence>
<organism evidence="8">
    <name type="scientific">Perkinsus marinus (strain ATCC 50983 / TXsc)</name>
    <dbReference type="NCBI Taxonomy" id="423536"/>
    <lineage>
        <taxon>Eukaryota</taxon>
        <taxon>Sar</taxon>
        <taxon>Alveolata</taxon>
        <taxon>Perkinsozoa</taxon>
        <taxon>Perkinsea</taxon>
        <taxon>Perkinsida</taxon>
        <taxon>Perkinsidae</taxon>
        <taxon>Perkinsus</taxon>
    </lineage>
</organism>
<keyword evidence="4" id="KW-0732">Signal</keyword>
<evidence type="ECO:0000259" key="6">
    <source>
        <dbReference type="PROSITE" id="PS50004"/>
    </source>
</evidence>
<dbReference type="GeneID" id="9042195"/>
<dbReference type="Proteomes" id="UP000007800">
    <property type="component" value="Unassembled WGS sequence"/>
</dbReference>
<dbReference type="InterPro" id="IPR005322">
    <property type="entry name" value="Peptidase_C69"/>
</dbReference>
<sequence length="2835" mass="316494">MTFSRRRLALLLFAAVAMATVGSLANASSDVDPEALKRAEYLDSNSDKCTSMIFGRKATTFGYPVATHANDCNNCDNRMAYIPRGDGTSPRPVFDNIQSLYPRVVTKGRAAIYEPLPGQNESRALGYIPSEGPTHALWESSYPLINSKGLAIGESTTAERKSLGVQEVFLKDEITGKNGTALFTIAPLMAVAMERCETARCAIKKIGTLAEEYGFAGEEYGSAEGITIIDDTEAWVFEIQGDGKKGAFWVAQRVPDDHVAVIANNAIIKEVKKNAPDEFIYSEGLFEKTRDIGLWDGKGTFDWARVVGSPLPLPRYASLRQWRVFDRVAPSQKVPNNENPLDYPFSVPVDKPVSINEIFDLHRDHYEGTEFDMTKGILAGMYGNPNYEVSGVLMKKVKGEIPRAISLHRTSYTMVATSQKPFPKVWYALDAPATSVFVPFYSQANAVDPSFGTQYGPALQVFNRSTAFWAFDFVANWMDINYQNMSQEMVYPKRDELQRWVLAEADRVEQEAAKLSDPEEQTKLLNSLQLRVQRRVTEEWWKLADELIVRYNDGYYNFPNGRMDFQGSLPQPEWYMRMIGFSDDFYKPGDHYVRPAGKEAYEAARDGVLLSPLPTPASGPSFLTTLVVTITACLITFWLGTFCGKRHAYRSYSKVNDEYSELSAVQVSPQQEQQEATVDLTILTPPSGLIKSGTLFKRRPRTGIFSRRWVEVRGGVVSWFKLGDVKEHQLASVRCLAGATIVAAEACPRGEDLPVGDEKDGVSSLVLGTGRRSRKSRAMSMFTVYLAKRPGLKIEPLVFASPRSEDRPQWIRAFIRATSWKYFDRLPLAMSAAASGVHIQPTKEEGGNGGAPRCTTQPGLRLCGLILVDVISAKNLLAADWGGNSDPYVVVEFDNRQCSTRTVYEELNPEFRQILQLPVFHDDPSWSLSFYVYDEDELSADDLLGVATLPLHALKQNTTLVWKLKLRSEKPKVTDKLDRGELLVRTYYKTQRWTQLFCISSGRSRNVCITHRPEFSLDMFKLQVQRLKHFMVVCKPWLAGIVDILQWRKPKCTVRFYVVYTVSVLFLTDWLLCLILSGVLYAVLRAHPQYHRFYNKYLRPLGLTFLAKDDFDWRHALDQGGRNGQYSQRTARGRSRMSTLSTSRRGSVVNGTAPAGTGEDSDGDDDDTGEEICIHVYECERRKVTAPPFRFSRRGDTGAAGVANMGYDAAAQVIHGFGGALKTFSHEYLKGGEARWYECPPDNMTELIPLIGAPSTIIGGVKYAKSFSREGVKWDSSFQVHKHWVRRRLWKGVLVGEATSADVELTLHELSEGTEDRDQAYDDSDNGENSSAGLLAKYRKVMEEGSKIQMTVFEVISKIEQFRNIVSWKVPWMTDIIVVLGVMALCLAVFLPQRVVFWIIISAILIDGYTEYAKRQIHVKRMLGHLQTELKSELRLTAQARRAMAKMATDPNVPLDKFLKGVEPEILCDIVMAAATQLSRRNIIQIEAEEAAGDRRSKSDGPEWIPLAPKPALAPKDLEKCDDLREVIETLYRKQLGEAWWKKPKHFIHPINLMKFSAIMVVVAATAVSGSPSSADEALRDQLIEELSSIISSWFTNHSQRILLGLPTSCSLTSSYSDSLYRPKWQNGFDALWLIPHVLWTSNMFLGELTTSAECNSQGLNGLDDTELSMAQDLSTDLLHFLRRYQGPSLSEAYVSNTPGTVLKVRFRPMPGSDPEGCLVRVHCCFLQLTPFPADPSQVLSDNTGLLINKQAVSRDDPASAVALVLAQSYSRLRSVICAWSGTAELPDSYLLAVEFIRTWAENRRICCTQDDPGPYPSPLALAVMVGRVWQHIFYNKNYGEGGRPVGQGVMKNWPWQLTVSSFFRLYSLEWPFGGYEISSQLPDVLDVHTEAKRAGRGSKAVSSIQAQVRTRNVDDGRIQLSGKFFKTFKSVQQLSGASPYPEANGQATDETIALPEPAQPVALLLECPTTIGLSSFDLCNEPPPAYCDKKKPVSSRGKLTTHTQLLDNASNEAFLEWLPDYPYDQLDVFPVLSPTYPQLNLLVGMTETHRRVFISEMYRAYRLVAPIEAVGACSIPAPLTERFMVAKGGPFGCWLVVRLMTASTKLIDGFYHVGFRNDDGLIRELEAEHGVRIRPVTPFLTGPLGDTGAQTLTYMAYVDFPAKCNPLWGHGPPVKRLYPEEKETQLPMHYPRSANEVLVDLKKAVQRYMDSLFQTLAVENVVGFREPVEMGFDEEIEHFAHNAADEAYFLEGDLPGHVCSLASHLQARGIDAGYHVGTMRMITWLTKYGVQNYMVKRVVDLVDFGVDGITPYTKGDSCFQIDALRLAIQFGPEADFDGPEFKEFIALFDECIGTSQAVLRDIGNEANYARFMQESETHPAVLNLRRKVADWRTRYIVFDPSTTCYASRGDLMGMLSRAQRGVIRGDHDQRQLDQLEPAQFSRLCEYFVPSSSSKSSAALCRMYPARAQALAHSAVEYQAIYSDVDQLLNLVEALAQPAALGALSPLTRRALDRILLTRLRQCSSYEPDVSVRFMIATCKIGCASELLSLLRGKGLVPSSLALCMDALAALSFVNGDGHEHCEGIVEDLRAQTRVLLSTVGTVTTDTNPVRILNLFARAPGGTTSSKSQAFLRYLASQRISPSIAAYVEVDDWIQLVPNLGFIAQGNGSPASHTTLPAYVVRLVLLLVRETYPRLRSLSAEQLLAISSGLWSRPVKYNDDLYSATLVEALLQYKAGLTPQQWALFLRHIQYVHVSLQRRVYTQGRPFIPPELPIPESLVKEPIRPTLSSKVARGRPVLSGCQAVLRPRKNEQCFSLGRAVAVLVLNIGGETVSVP</sequence>
<feature type="domain" description="PH" evidence="5">
    <location>
        <begin position="688"/>
        <end position="819"/>
    </location>
</feature>
<evidence type="ECO:0008006" key="9">
    <source>
        <dbReference type="Google" id="ProtNLM"/>
    </source>
</evidence>
<feature type="chain" id="PRO_5002952957" description="C2 domain-containing protein" evidence="4">
    <location>
        <begin position="20"/>
        <end position="2835"/>
    </location>
</feature>
<dbReference type="RefSeq" id="XP_002776768.1">
    <property type="nucleotide sequence ID" value="XM_002776722.1"/>
</dbReference>
<feature type="transmembrane region" description="Helical" evidence="3">
    <location>
        <begin position="1372"/>
        <end position="1390"/>
    </location>
</feature>
<comment type="similarity">
    <text evidence="1">Belongs to the peptidase C69 family. Secernin subfamily.</text>
</comment>
<feature type="signal peptide" evidence="4">
    <location>
        <begin position="1"/>
        <end position="19"/>
    </location>
</feature>
<keyword evidence="3" id="KW-0812">Transmembrane</keyword>
<feature type="compositionally biased region" description="Low complexity" evidence="2">
    <location>
        <begin position="1136"/>
        <end position="1147"/>
    </location>
</feature>
<dbReference type="Gene3D" id="2.60.40.150">
    <property type="entry name" value="C2 domain"/>
    <property type="match status" value="1"/>
</dbReference>
<reference evidence="7 8" key="1">
    <citation type="submission" date="2008-07" db="EMBL/GenBank/DDBJ databases">
        <authorList>
            <person name="El-Sayed N."/>
            <person name="Caler E."/>
            <person name="Inman J."/>
            <person name="Amedeo P."/>
            <person name="Hass B."/>
            <person name="Wortman J."/>
        </authorList>
    </citation>
    <scope>NUCLEOTIDE SEQUENCE [LARGE SCALE GENOMIC DNA]</scope>
    <source>
        <strain evidence="8">ATCC 50983 / TXsc</strain>
    </source>
</reference>
<accession>C5L3K5</accession>
<protein>
    <recommendedName>
        <fullName evidence="9">C2 domain-containing protein</fullName>
    </recommendedName>
</protein>
<dbReference type="CDD" id="cd00030">
    <property type="entry name" value="C2"/>
    <property type="match status" value="1"/>
</dbReference>
<name>C5L3K5_PERM5</name>
<dbReference type="InterPro" id="IPR001849">
    <property type="entry name" value="PH_domain"/>
</dbReference>
<evidence type="ECO:0000256" key="4">
    <source>
        <dbReference type="SAM" id="SignalP"/>
    </source>
</evidence>
<evidence type="ECO:0000256" key="2">
    <source>
        <dbReference type="SAM" id="MobiDB-lite"/>
    </source>
</evidence>
<dbReference type="InParanoid" id="C5L3K5"/>
<feature type="transmembrane region" description="Helical" evidence="3">
    <location>
        <begin position="1396"/>
        <end position="1413"/>
    </location>
</feature>
<dbReference type="Pfam" id="PF00168">
    <property type="entry name" value="C2"/>
    <property type="match status" value="1"/>
</dbReference>
<dbReference type="Pfam" id="PF03577">
    <property type="entry name" value="Peptidase_C69"/>
    <property type="match status" value="1"/>
</dbReference>
<keyword evidence="3" id="KW-0472">Membrane</keyword>
<dbReference type="SMART" id="SM00239">
    <property type="entry name" value="C2"/>
    <property type="match status" value="1"/>
</dbReference>
<dbReference type="SUPFAM" id="SSF50729">
    <property type="entry name" value="PH domain-like"/>
    <property type="match status" value="1"/>
</dbReference>
<proteinExistence type="inferred from homology"/>